<dbReference type="Proteomes" id="UP000588051">
    <property type="component" value="Unassembled WGS sequence"/>
</dbReference>
<feature type="chain" id="PRO_5032973971" evidence="1">
    <location>
        <begin position="27"/>
        <end position="155"/>
    </location>
</feature>
<keyword evidence="1" id="KW-0732">Signal</keyword>
<accession>A0A850QBD9</accession>
<feature type="signal peptide" evidence="1">
    <location>
        <begin position="1"/>
        <end position="26"/>
    </location>
</feature>
<organism evidence="2 3">
    <name type="scientific">Undibacterium oligocarboniphilum</name>
    <dbReference type="NCBI Taxonomy" id="666702"/>
    <lineage>
        <taxon>Bacteria</taxon>
        <taxon>Pseudomonadati</taxon>
        <taxon>Pseudomonadota</taxon>
        <taxon>Betaproteobacteria</taxon>
        <taxon>Burkholderiales</taxon>
        <taxon>Oxalobacteraceae</taxon>
        <taxon>Undibacterium</taxon>
    </lineage>
</organism>
<comment type="caution">
    <text evidence="2">The sequence shown here is derived from an EMBL/GenBank/DDBJ whole genome shotgun (WGS) entry which is preliminary data.</text>
</comment>
<dbReference type="AlphaFoldDB" id="A0A850QBD9"/>
<sequence length="155" mass="17034">MTSTDRRRPLLLGLLLLVTAVPYAVAANTSTAIEVWKGPNCGCCKDWIRHLEANGFTVKTFDIGNSDIRTKLGMPIRFGSCHTAKVGNYAIEGHVPARDIQRLLKERPDAIGLAVPAMPMGSPGMDGPEYQGRKDPFDVFLVKKDSQAVVFQSYR</sequence>
<proteinExistence type="predicted"/>
<evidence type="ECO:0000313" key="3">
    <source>
        <dbReference type="Proteomes" id="UP000588051"/>
    </source>
</evidence>
<dbReference type="Pfam" id="PF04214">
    <property type="entry name" value="DUF411"/>
    <property type="match status" value="1"/>
</dbReference>
<name>A0A850QBD9_9BURK</name>
<dbReference type="InterPro" id="IPR007332">
    <property type="entry name" value="DUF411"/>
</dbReference>
<keyword evidence="3" id="KW-1185">Reference proteome</keyword>
<protein>
    <submittedName>
        <fullName evidence="2">DUF411 domain-containing protein</fullName>
    </submittedName>
</protein>
<evidence type="ECO:0000256" key="1">
    <source>
        <dbReference type="SAM" id="SignalP"/>
    </source>
</evidence>
<gene>
    <name evidence="2" type="ORF">HV832_01910</name>
</gene>
<dbReference type="RefSeq" id="WP_176801842.1">
    <property type="nucleotide sequence ID" value="NZ_JABXYJ010000001.1"/>
</dbReference>
<evidence type="ECO:0000313" key="2">
    <source>
        <dbReference type="EMBL" id="NVO76589.1"/>
    </source>
</evidence>
<reference evidence="2 3" key="1">
    <citation type="submission" date="2020-06" db="EMBL/GenBank/DDBJ databases">
        <authorList>
            <person name="Qiu C."/>
            <person name="Liu Z."/>
        </authorList>
    </citation>
    <scope>NUCLEOTIDE SEQUENCE [LARGE SCALE GENOMIC DNA]</scope>
    <source>
        <strain evidence="2 3">EM 1</strain>
    </source>
</reference>
<dbReference type="EMBL" id="JABXYJ010000001">
    <property type="protein sequence ID" value="NVO76589.1"/>
    <property type="molecule type" value="Genomic_DNA"/>
</dbReference>